<name>A0A2G8JV69_STIJA</name>
<gene>
    <name evidence="3" type="ORF">BSL78_23515</name>
</gene>
<feature type="domain" description="Glutaredoxin" evidence="2">
    <location>
        <begin position="15"/>
        <end position="50"/>
    </location>
</feature>
<dbReference type="GO" id="GO:0015038">
    <property type="term" value="F:glutathione disulfide oxidoreductase activity"/>
    <property type="evidence" value="ECO:0007669"/>
    <property type="project" value="TreeGrafter"/>
</dbReference>
<accession>A0A2G8JV69</accession>
<dbReference type="SUPFAM" id="SSF52833">
    <property type="entry name" value="Thioredoxin-like"/>
    <property type="match status" value="1"/>
</dbReference>
<dbReference type="PANTHER" id="PTHR45694">
    <property type="entry name" value="GLUTAREDOXIN 2"/>
    <property type="match status" value="1"/>
</dbReference>
<dbReference type="Gene3D" id="3.40.30.10">
    <property type="entry name" value="Glutaredoxin"/>
    <property type="match status" value="1"/>
</dbReference>
<reference evidence="3 4" key="1">
    <citation type="journal article" date="2017" name="PLoS Biol.">
        <title>The sea cucumber genome provides insights into morphological evolution and visceral regeneration.</title>
        <authorList>
            <person name="Zhang X."/>
            <person name="Sun L."/>
            <person name="Yuan J."/>
            <person name="Sun Y."/>
            <person name="Gao Y."/>
            <person name="Zhang L."/>
            <person name="Li S."/>
            <person name="Dai H."/>
            <person name="Hamel J.F."/>
            <person name="Liu C."/>
            <person name="Yu Y."/>
            <person name="Liu S."/>
            <person name="Lin W."/>
            <person name="Guo K."/>
            <person name="Jin S."/>
            <person name="Xu P."/>
            <person name="Storey K.B."/>
            <person name="Huan P."/>
            <person name="Zhang T."/>
            <person name="Zhou Y."/>
            <person name="Zhang J."/>
            <person name="Lin C."/>
            <person name="Li X."/>
            <person name="Xing L."/>
            <person name="Huo D."/>
            <person name="Sun M."/>
            <person name="Wang L."/>
            <person name="Mercier A."/>
            <person name="Li F."/>
            <person name="Yang H."/>
            <person name="Xiang J."/>
        </authorList>
    </citation>
    <scope>NUCLEOTIDE SEQUENCE [LARGE SCALE GENOMIC DNA]</scope>
    <source>
        <strain evidence="3">Shaxun</strain>
        <tissue evidence="3">Muscle</tissue>
    </source>
</reference>
<proteinExistence type="predicted"/>
<dbReference type="PANTHER" id="PTHR45694:SF18">
    <property type="entry name" value="GLUTAREDOXIN-1-RELATED"/>
    <property type="match status" value="1"/>
</dbReference>
<dbReference type="EMBL" id="MRZV01001217">
    <property type="protein sequence ID" value="PIK39638.1"/>
    <property type="molecule type" value="Genomic_DNA"/>
</dbReference>
<dbReference type="Pfam" id="PF00462">
    <property type="entry name" value="Glutaredoxin"/>
    <property type="match status" value="1"/>
</dbReference>
<evidence type="ECO:0000259" key="2">
    <source>
        <dbReference type="Pfam" id="PF00462"/>
    </source>
</evidence>
<evidence type="ECO:0000256" key="1">
    <source>
        <dbReference type="ARBA" id="ARBA00002549"/>
    </source>
</evidence>
<comment type="function">
    <text evidence="1">Has a glutathione-disulfide oxidoreductase activity in the presence of NADPH and glutathione reductase. Reduces low molecular weight disulfides and proteins.</text>
</comment>
<dbReference type="Proteomes" id="UP000230750">
    <property type="component" value="Unassembled WGS sequence"/>
</dbReference>
<dbReference type="InterPro" id="IPR036249">
    <property type="entry name" value="Thioredoxin-like_sf"/>
</dbReference>
<dbReference type="InterPro" id="IPR002109">
    <property type="entry name" value="Glutaredoxin"/>
</dbReference>
<evidence type="ECO:0000313" key="3">
    <source>
        <dbReference type="EMBL" id="PIK39638.1"/>
    </source>
</evidence>
<dbReference type="STRING" id="307972.A0A2G8JV69"/>
<dbReference type="AlphaFoldDB" id="A0A2G8JV69"/>
<dbReference type="PROSITE" id="PS00195">
    <property type="entry name" value="GLUTAREDOXIN_1"/>
    <property type="match status" value="1"/>
</dbReference>
<dbReference type="InterPro" id="IPR011767">
    <property type="entry name" value="GLR_AS"/>
</dbReference>
<dbReference type="GO" id="GO:0034599">
    <property type="term" value="P:cellular response to oxidative stress"/>
    <property type="evidence" value="ECO:0007669"/>
    <property type="project" value="TreeGrafter"/>
</dbReference>
<dbReference type="OrthoDB" id="418495at2759"/>
<organism evidence="3 4">
    <name type="scientific">Stichopus japonicus</name>
    <name type="common">Sea cucumber</name>
    <dbReference type="NCBI Taxonomy" id="307972"/>
    <lineage>
        <taxon>Eukaryota</taxon>
        <taxon>Metazoa</taxon>
        <taxon>Echinodermata</taxon>
        <taxon>Eleutherozoa</taxon>
        <taxon>Echinozoa</taxon>
        <taxon>Holothuroidea</taxon>
        <taxon>Aspidochirotacea</taxon>
        <taxon>Aspidochirotida</taxon>
        <taxon>Stichopodidae</taxon>
        <taxon>Apostichopus</taxon>
    </lineage>
</organism>
<dbReference type="PROSITE" id="PS51354">
    <property type="entry name" value="GLUTAREDOXIN_2"/>
    <property type="match status" value="1"/>
</dbReference>
<sequence>MVKQFVDAQIKNNKVVVFSKSYCPYCTMAKSALSDAGLKEYTLIEIENRDDSPISRIIFSRLLEEDQCLEFSSMGSLSVADPS</sequence>
<evidence type="ECO:0000313" key="4">
    <source>
        <dbReference type="Proteomes" id="UP000230750"/>
    </source>
</evidence>
<comment type="caution">
    <text evidence="3">The sequence shown here is derived from an EMBL/GenBank/DDBJ whole genome shotgun (WGS) entry which is preliminary data.</text>
</comment>
<protein>
    <submittedName>
        <fullName evidence="3">Putative glutaredoxin-1</fullName>
    </submittedName>
</protein>
<dbReference type="GO" id="GO:0005737">
    <property type="term" value="C:cytoplasm"/>
    <property type="evidence" value="ECO:0007669"/>
    <property type="project" value="TreeGrafter"/>
</dbReference>
<keyword evidence="4" id="KW-1185">Reference proteome</keyword>